<evidence type="ECO:0000256" key="1">
    <source>
        <dbReference type="SAM" id="MobiDB-lite"/>
    </source>
</evidence>
<comment type="caution">
    <text evidence="2">The sequence shown here is derived from an EMBL/GenBank/DDBJ whole genome shotgun (WGS) entry which is preliminary data.</text>
</comment>
<dbReference type="EMBL" id="JBEZVE010000019">
    <property type="protein sequence ID" value="MEU3785262.1"/>
    <property type="molecule type" value="Genomic_DNA"/>
</dbReference>
<evidence type="ECO:0000313" key="2">
    <source>
        <dbReference type="EMBL" id="MEU3785262.1"/>
    </source>
</evidence>
<proteinExistence type="predicted"/>
<reference evidence="2 3" key="1">
    <citation type="submission" date="2024-06" db="EMBL/GenBank/DDBJ databases">
        <title>The Natural Products Discovery Center: Release of the First 8490 Sequenced Strains for Exploring Actinobacteria Biosynthetic Diversity.</title>
        <authorList>
            <person name="Kalkreuter E."/>
            <person name="Kautsar S.A."/>
            <person name="Yang D."/>
            <person name="Bader C.D."/>
            <person name="Teijaro C.N."/>
            <person name="Fluegel L."/>
            <person name="Davis C.M."/>
            <person name="Simpson J.R."/>
            <person name="Lauterbach L."/>
            <person name="Steele A.D."/>
            <person name="Gui C."/>
            <person name="Meng S."/>
            <person name="Li G."/>
            <person name="Viehrig K."/>
            <person name="Ye F."/>
            <person name="Su P."/>
            <person name="Kiefer A.F."/>
            <person name="Nichols A."/>
            <person name="Cepeda A.J."/>
            <person name="Yan W."/>
            <person name="Fan B."/>
            <person name="Jiang Y."/>
            <person name="Adhikari A."/>
            <person name="Zheng C.-J."/>
            <person name="Schuster L."/>
            <person name="Cowan T.M."/>
            <person name="Smanski M.J."/>
            <person name="Chevrette M.G."/>
            <person name="De Carvalho L.P.S."/>
            <person name="Shen B."/>
        </authorList>
    </citation>
    <scope>NUCLEOTIDE SEQUENCE [LARGE SCALE GENOMIC DNA]</scope>
    <source>
        <strain evidence="2 3">NPDC033843</strain>
    </source>
</reference>
<feature type="compositionally biased region" description="Pro residues" evidence="1">
    <location>
        <begin position="133"/>
        <end position="145"/>
    </location>
</feature>
<evidence type="ECO:0000313" key="3">
    <source>
        <dbReference type="Proteomes" id="UP001550739"/>
    </source>
</evidence>
<protein>
    <submittedName>
        <fullName evidence="2">Uncharacterized protein</fullName>
    </submittedName>
</protein>
<keyword evidence="3" id="KW-1185">Reference proteome</keyword>
<feature type="region of interest" description="Disordered" evidence="1">
    <location>
        <begin position="117"/>
        <end position="154"/>
    </location>
</feature>
<dbReference type="RefSeq" id="WP_334580152.1">
    <property type="nucleotide sequence ID" value="NZ_JBEZVE010000019.1"/>
</dbReference>
<name>A0ABV2ZRQ8_9ACTN</name>
<accession>A0ABV2ZRQ8</accession>
<gene>
    <name evidence="2" type="ORF">AB0E89_32795</name>
</gene>
<sequence length="229" mass="24959">MTANFDLANYFAALASHWIKAEAAARKKSAENMLDGTKSVDTHLMREAMKASAWALPYRTVLENAETAGIHEALRDMRNGLTRQLLTRAPGSSTCQIRNESARLEIEAAQDFLGNTDRLLDDDETPAEEPAPAVEPQPEPAPSPAKAPKATPAQKRTLAAIRDNGVTLRWSGHSLKSRTMVHVERGDCPRVDMVEWAISQGWARWTSDAPMSKGRGVALTETGEAILGS</sequence>
<organism evidence="2 3">
    <name type="scientific">Streptomyces sp. 900129855</name>
    <dbReference type="NCBI Taxonomy" id="3155129"/>
    <lineage>
        <taxon>Bacteria</taxon>
        <taxon>Bacillati</taxon>
        <taxon>Actinomycetota</taxon>
        <taxon>Actinomycetes</taxon>
        <taxon>Kitasatosporales</taxon>
        <taxon>Streptomycetaceae</taxon>
        <taxon>Streptomyces</taxon>
    </lineage>
</organism>
<dbReference type="Proteomes" id="UP001550739">
    <property type="component" value="Unassembled WGS sequence"/>
</dbReference>